<sequence length="266" mass="27456">MGLMPEYEDDAVQAAREAFPRGLAQPEGGFRFGSDALLLAAFAASLAAGPRTADLGTGCGAAGLGCLLAGADPAATCLGLDRDPDMVRAAGQNAARLGLAERFTALAVDLRGIREDARCLPESCDLVICNPPYRDPASGRRPSGPAREAARFETDGDMTDFAAAGSYLLANKGLFACIHLAERLPLVFAALADKRLVVKRVLPVSPRAGAPARLVLVAARKNGGPGMILDAPLALYAGVGTQTRLTETALAFCPFLACNAGPSGEF</sequence>
<accession>C4XHK8</accession>
<keyword evidence="5" id="KW-1185">Reference proteome</keyword>
<protein>
    <recommendedName>
        <fullName evidence="3">Methyltransferase small domain-containing protein</fullName>
    </recommendedName>
</protein>
<dbReference type="GO" id="GO:0008757">
    <property type="term" value="F:S-adenosylmethionine-dependent methyltransferase activity"/>
    <property type="evidence" value="ECO:0007669"/>
    <property type="project" value="UniProtKB-ARBA"/>
</dbReference>
<dbReference type="PANTHER" id="PTHR47739">
    <property type="entry name" value="TRNA1(VAL) (ADENINE(37)-N6)-METHYLTRANSFERASE"/>
    <property type="match status" value="1"/>
</dbReference>
<dbReference type="CDD" id="cd02440">
    <property type="entry name" value="AdoMet_MTases"/>
    <property type="match status" value="1"/>
</dbReference>
<dbReference type="Pfam" id="PF05175">
    <property type="entry name" value="MTS"/>
    <property type="match status" value="1"/>
</dbReference>
<reference evidence="4 5" key="1">
    <citation type="journal article" date="2009" name="Genome Res.">
        <title>Whole genome sequence of Desulfovibrio magneticus strain RS-1 revealed common gene clusters in magnetotactic bacteria.</title>
        <authorList>
            <person name="Nakazawa H."/>
            <person name="Arakaki A."/>
            <person name="Narita-Yamada S."/>
            <person name="Yashiro I."/>
            <person name="Jinno K."/>
            <person name="Aoki N."/>
            <person name="Tsuruyama A."/>
            <person name="Okamura Y."/>
            <person name="Tanikawa S."/>
            <person name="Fujita N."/>
            <person name="Takeyama H."/>
            <person name="Matsunaga T."/>
        </authorList>
    </citation>
    <scope>NUCLEOTIDE SEQUENCE [LARGE SCALE GENOMIC DNA]</scope>
    <source>
        <strain evidence="5">ATCC 700980 / DSM 13731 / RS-1</strain>
    </source>
</reference>
<evidence type="ECO:0000313" key="5">
    <source>
        <dbReference type="Proteomes" id="UP000009071"/>
    </source>
</evidence>
<dbReference type="PANTHER" id="PTHR47739:SF1">
    <property type="entry name" value="TRNA1(VAL) (ADENINE(37)-N6)-METHYLTRANSFERASE"/>
    <property type="match status" value="1"/>
</dbReference>
<evidence type="ECO:0000256" key="2">
    <source>
        <dbReference type="ARBA" id="ARBA00022691"/>
    </source>
</evidence>
<keyword evidence="1" id="KW-0489">Methyltransferase</keyword>
<dbReference type="InterPro" id="IPR007848">
    <property type="entry name" value="Small_mtfrase_dom"/>
</dbReference>
<keyword evidence="1" id="KW-0808">Transferase</keyword>
<dbReference type="GO" id="GO:0003676">
    <property type="term" value="F:nucleic acid binding"/>
    <property type="evidence" value="ECO:0007669"/>
    <property type="project" value="InterPro"/>
</dbReference>
<evidence type="ECO:0000313" key="4">
    <source>
        <dbReference type="EMBL" id="BAH76382.1"/>
    </source>
</evidence>
<dbReference type="Gene3D" id="3.40.50.150">
    <property type="entry name" value="Vaccinia Virus protein VP39"/>
    <property type="match status" value="1"/>
</dbReference>
<dbReference type="PROSITE" id="PS00092">
    <property type="entry name" value="N6_MTASE"/>
    <property type="match status" value="1"/>
</dbReference>
<organism evidence="4 5">
    <name type="scientific">Solidesulfovibrio magneticus (strain ATCC 700980 / DSM 13731 / RS-1)</name>
    <name type="common">Desulfovibrio magneticus</name>
    <dbReference type="NCBI Taxonomy" id="573370"/>
    <lineage>
        <taxon>Bacteria</taxon>
        <taxon>Pseudomonadati</taxon>
        <taxon>Thermodesulfobacteriota</taxon>
        <taxon>Desulfovibrionia</taxon>
        <taxon>Desulfovibrionales</taxon>
        <taxon>Desulfovibrionaceae</taxon>
        <taxon>Solidesulfovibrio</taxon>
    </lineage>
</organism>
<dbReference type="AlphaFoldDB" id="C4XHK8"/>
<dbReference type="SUPFAM" id="SSF53335">
    <property type="entry name" value="S-adenosyl-L-methionine-dependent methyltransferases"/>
    <property type="match status" value="1"/>
</dbReference>
<gene>
    <name evidence="4" type="ordered locus">DMR_28910</name>
</gene>
<dbReference type="GO" id="GO:0008170">
    <property type="term" value="F:N-methyltransferase activity"/>
    <property type="evidence" value="ECO:0007669"/>
    <property type="project" value="UniProtKB-ARBA"/>
</dbReference>
<dbReference type="InterPro" id="IPR002052">
    <property type="entry name" value="DNA_methylase_N6_adenine_CS"/>
</dbReference>
<dbReference type="Proteomes" id="UP000009071">
    <property type="component" value="Chromosome"/>
</dbReference>
<dbReference type="HOGENOM" id="CLU_061983_1_0_7"/>
<dbReference type="STRING" id="573370.DMR_28910"/>
<dbReference type="InterPro" id="IPR050210">
    <property type="entry name" value="tRNA_Adenine-N(6)_MTase"/>
</dbReference>
<evidence type="ECO:0000256" key="1">
    <source>
        <dbReference type="ARBA" id="ARBA00022603"/>
    </source>
</evidence>
<dbReference type="KEGG" id="dma:DMR_28910"/>
<dbReference type="InterPro" id="IPR029063">
    <property type="entry name" value="SAM-dependent_MTases_sf"/>
</dbReference>
<keyword evidence="2" id="KW-0949">S-adenosyl-L-methionine</keyword>
<dbReference type="GO" id="GO:0032259">
    <property type="term" value="P:methylation"/>
    <property type="evidence" value="ECO:0007669"/>
    <property type="project" value="UniProtKB-KW"/>
</dbReference>
<feature type="domain" description="Methyltransferase small" evidence="3">
    <location>
        <begin position="36"/>
        <end position="136"/>
    </location>
</feature>
<name>C4XHK8_SOLM1</name>
<evidence type="ECO:0000259" key="3">
    <source>
        <dbReference type="Pfam" id="PF05175"/>
    </source>
</evidence>
<proteinExistence type="predicted"/>
<dbReference type="eggNOG" id="COG4123">
    <property type="taxonomic scope" value="Bacteria"/>
</dbReference>
<dbReference type="EMBL" id="AP010904">
    <property type="protein sequence ID" value="BAH76382.1"/>
    <property type="molecule type" value="Genomic_DNA"/>
</dbReference>